<evidence type="ECO:0000313" key="3">
    <source>
        <dbReference type="Proteomes" id="UP000006315"/>
    </source>
</evidence>
<comment type="caution">
    <text evidence="2">The sequence shown here is derived from an EMBL/GenBank/DDBJ whole genome shotgun (WGS) entry which is preliminary data.</text>
</comment>
<sequence length="199" mass="23440">MTLTYYKRNLENIDKLADHTKIVALKWHDYLVKNDINILIYETIRTVEMQRENVRKGASKTMKSYHLVGQALDFVPVDSKGQSDWKGYDNPKIKQAIIEAKRLGFEWGGDWKSFIDKPHLQFNHKGYGTDTFGKYTELKNGEDELLKLENYQWDMLITKLKKCKNDAEFSSEQWIDKAVNRTMTVSELVWLHFVIDDQI</sequence>
<reference evidence="2 3" key="1">
    <citation type="journal article" date="2012" name="Front. Microbiol.">
        <title>Redundancy and modularity in membrane-associated dissimilatory nitrate reduction in Bacillus.</title>
        <authorList>
            <person name="Heylen K."/>
            <person name="Keltjens J."/>
        </authorList>
    </citation>
    <scope>NUCLEOTIDE SEQUENCE [LARGE SCALE GENOMIC DNA]</scope>
    <source>
        <strain evidence="2 3">LMG 9581</strain>
    </source>
</reference>
<accession>K6DIG5</accession>
<keyword evidence="3" id="KW-1185">Reference proteome</keyword>
<dbReference type="Proteomes" id="UP000006315">
    <property type="component" value="Unassembled WGS sequence"/>
</dbReference>
<dbReference type="SUPFAM" id="SSF55166">
    <property type="entry name" value="Hedgehog/DD-peptidase"/>
    <property type="match status" value="1"/>
</dbReference>
<dbReference type="Pfam" id="PF13539">
    <property type="entry name" value="Peptidase_M15_4"/>
    <property type="match status" value="1"/>
</dbReference>
<name>K6DIG5_SCHAZ</name>
<protein>
    <submittedName>
        <fullName evidence="2">L-alanyl-D-glutamate peptidase</fullName>
    </submittedName>
</protein>
<dbReference type="Gene3D" id="3.30.1380.10">
    <property type="match status" value="1"/>
</dbReference>
<gene>
    <name evidence="2" type="ORF">BAZO_06189</name>
</gene>
<organism evidence="2 3">
    <name type="scientific">Schinkia azotoformans LMG 9581</name>
    <dbReference type="NCBI Taxonomy" id="1131731"/>
    <lineage>
        <taxon>Bacteria</taxon>
        <taxon>Bacillati</taxon>
        <taxon>Bacillota</taxon>
        <taxon>Bacilli</taxon>
        <taxon>Bacillales</taxon>
        <taxon>Bacillaceae</taxon>
        <taxon>Calidifontibacillus/Schinkia group</taxon>
        <taxon>Schinkia</taxon>
    </lineage>
</organism>
<dbReference type="MEROPS" id="M15.020"/>
<feature type="domain" description="Peptidase M15C" evidence="1">
    <location>
        <begin position="59"/>
        <end position="121"/>
    </location>
</feature>
<dbReference type="PATRIC" id="fig|1131731.3.peg.1287"/>
<dbReference type="STRING" id="1131731.BAZO_06189"/>
<dbReference type="InterPro" id="IPR009045">
    <property type="entry name" value="Zn_M74/Hedgehog-like"/>
</dbReference>
<dbReference type="AlphaFoldDB" id="K6DIG5"/>
<dbReference type="EMBL" id="AJLR01000042">
    <property type="protein sequence ID" value="EKN68084.1"/>
    <property type="molecule type" value="Genomic_DNA"/>
</dbReference>
<dbReference type="CDD" id="cd14845">
    <property type="entry name" value="L-Ala-D-Glu_peptidase_like"/>
    <property type="match status" value="1"/>
</dbReference>
<evidence type="ECO:0000313" key="2">
    <source>
        <dbReference type="EMBL" id="EKN68084.1"/>
    </source>
</evidence>
<proteinExistence type="predicted"/>
<dbReference type="InterPro" id="IPR039561">
    <property type="entry name" value="Peptidase_M15C"/>
</dbReference>
<evidence type="ECO:0000259" key="1">
    <source>
        <dbReference type="Pfam" id="PF13539"/>
    </source>
</evidence>
<dbReference type="GO" id="GO:0008233">
    <property type="term" value="F:peptidase activity"/>
    <property type="evidence" value="ECO:0007669"/>
    <property type="project" value="InterPro"/>
</dbReference>